<name>U1PQL9_9EURY</name>
<dbReference type="RefSeq" id="WP_021055530.1">
    <property type="nucleotide sequence ID" value="NZ_KE356561.1"/>
</dbReference>
<evidence type="ECO:0000313" key="2">
    <source>
        <dbReference type="Proteomes" id="UP000030710"/>
    </source>
</evidence>
<protein>
    <submittedName>
        <fullName evidence="1">Uncharacterized protein</fullName>
    </submittedName>
</protein>
<gene>
    <name evidence="1" type="ORF">J07HQW2_02529</name>
</gene>
<dbReference type="Proteomes" id="UP000030710">
    <property type="component" value="Unassembled WGS sequence"/>
</dbReference>
<organism evidence="1 2">
    <name type="scientific">Haloquadratum walsbyi J07HQW2</name>
    <dbReference type="NCBI Taxonomy" id="1238425"/>
    <lineage>
        <taxon>Archaea</taxon>
        <taxon>Methanobacteriati</taxon>
        <taxon>Methanobacteriota</taxon>
        <taxon>Stenosarchaea group</taxon>
        <taxon>Halobacteria</taxon>
        <taxon>Halobacteriales</taxon>
        <taxon>Haloferacaceae</taxon>
        <taxon>Haloquadratum</taxon>
    </lineage>
</organism>
<sequence>MGTLTLFTLANHNGVAVDAQTRALRSFEEHTVRAVFEEIFEAMWIPPKIANYIQLRYQGSMW</sequence>
<proteinExistence type="predicted"/>
<dbReference type="EMBL" id="KE356561">
    <property type="protein sequence ID" value="ERG96062.1"/>
    <property type="molecule type" value="Genomic_DNA"/>
</dbReference>
<accession>U1PQL9</accession>
<evidence type="ECO:0000313" key="1">
    <source>
        <dbReference type="EMBL" id="ERG96062.1"/>
    </source>
</evidence>
<reference evidence="1 2" key="1">
    <citation type="journal article" date="2013" name="PLoS ONE">
        <title>Assembly-driven community genomics of a hypersaline microbial ecosystem.</title>
        <authorList>
            <person name="Podell S."/>
            <person name="Ugalde J.A."/>
            <person name="Narasingarao P."/>
            <person name="Banfield J.F."/>
            <person name="Heidelberg K.B."/>
            <person name="Allen E.E."/>
        </authorList>
    </citation>
    <scope>NUCLEOTIDE SEQUENCE [LARGE SCALE GENOMIC DNA]</scope>
    <source>
        <strain evidence="2">J07HQW2</strain>
    </source>
</reference>
<dbReference type="AlphaFoldDB" id="U1PQL9"/>
<dbReference type="HOGENOM" id="CLU_2893205_0_0_2"/>